<feature type="transmembrane region" description="Helical" evidence="1">
    <location>
        <begin position="134"/>
        <end position="152"/>
    </location>
</feature>
<dbReference type="EMBL" id="CP071709">
    <property type="protein sequence ID" value="QVY61070.1"/>
    <property type="molecule type" value="Genomic_DNA"/>
</dbReference>
<feature type="transmembrane region" description="Helical" evidence="1">
    <location>
        <begin position="6"/>
        <end position="27"/>
    </location>
</feature>
<evidence type="ECO:0000313" key="3">
    <source>
        <dbReference type="Proteomes" id="UP000679247"/>
    </source>
</evidence>
<dbReference type="RefSeq" id="WP_214476001.1">
    <property type="nucleotide sequence ID" value="NZ_CANKUS010000001.1"/>
</dbReference>
<gene>
    <name evidence="2" type="ORF">J1899_19220</name>
</gene>
<feature type="transmembrane region" description="Helical" evidence="1">
    <location>
        <begin position="185"/>
        <end position="208"/>
    </location>
</feature>
<keyword evidence="1" id="KW-0812">Transmembrane</keyword>
<feature type="transmembrane region" description="Helical" evidence="1">
    <location>
        <begin position="159"/>
        <end position="179"/>
    </location>
</feature>
<keyword evidence="1" id="KW-1133">Transmembrane helix</keyword>
<name>A0ABX8F9J5_9BACI</name>
<proteinExistence type="predicted"/>
<organism evidence="2 3">
    <name type="scientific">Cytobacillus gottheilii</name>
    <dbReference type="NCBI Taxonomy" id="859144"/>
    <lineage>
        <taxon>Bacteria</taxon>
        <taxon>Bacillati</taxon>
        <taxon>Bacillota</taxon>
        <taxon>Bacilli</taxon>
        <taxon>Bacillales</taxon>
        <taxon>Bacillaceae</taxon>
        <taxon>Cytobacillus</taxon>
    </lineage>
</organism>
<keyword evidence="3" id="KW-1185">Reference proteome</keyword>
<dbReference type="Proteomes" id="UP000679247">
    <property type="component" value="Chromosome"/>
</dbReference>
<sequence length="216" mass="24688">MAITSKLLFFGIVTFSFLAGVIAFYFLSEQSKEQKKKELDEVITALLNFVIFMIIGKVLIHWRIFIDDPLAVLAYPSNSSAFYLAVLFSIVLIVYKSKYKQLPFVGFSTAFLHIFLSATFLYEFIQLVWKNNSLSLGNMIIAGLVLVLYFYLRERLKSVNLVCALLIGWSAGMLILSYFQPFITIFGFIVVSWFVLVFLVLGLAVMIIRNLVLNRQ</sequence>
<feature type="transmembrane region" description="Helical" evidence="1">
    <location>
        <begin position="102"/>
        <end position="122"/>
    </location>
</feature>
<accession>A0ABX8F9J5</accession>
<feature type="transmembrane region" description="Helical" evidence="1">
    <location>
        <begin position="39"/>
        <end position="60"/>
    </location>
</feature>
<protein>
    <submittedName>
        <fullName evidence="2">Uncharacterized protein</fullName>
    </submittedName>
</protein>
<feature type="transmembrane region" description="Helical" evidence="1">
    <location>
        <begin position="72"/>
        <end position="95"/>
    </location>
</feature>
<reference evidence="2 3" key="1">
    <citation type="submission" date="2021-03" db="EMBL/GenBank/DDBJ databases">
        <title>The first data on the complete genome of the tetrodotoxin-producing bacterium.</title>
        <authorList>
            <person name="Melnikova D.I."/>
            <person name="Nijland R."/>
            <person name="Magarlamov T.Y."/>
        </authorList>
    </citation>
    <scope>NUCLEOTIDE SEQUENCE [LARGE SCALE GENOMIC DNA]</scope>
    <source>
        <strain evidence="2 3">1839</strain>
    </source>
</reference>
<keyword evidence="1" id="KW-0472">Membrane</keyword>
<evidence type="ECO:0000313" key="2">
    <source>
        <dbReference type="EMBL" id="QVY61070.1"/>
    </source>
</evidence>
<evidence type="ECO:0000256" key="1">
    <source>
        <dbReference type="SAM" id="Phobius"/>
    </source>
</evidence>